<dbReference type="PANTHER" id="PTHR43095">
    <property type="entry name" value="SUGAR KINASE"/>
    <property type="match status" value="1"/>
</dbReference>
<organism evidence="5 6">
    <name type="scientific">Aureibaculum flavum</name>
    <dbReference type="NCBI Taxonomy" id="2795986"/>
    <lineage>
        <taxon>Bacteria</taxon>
        <taxon>Pseudomonadati</taxon>
        <taxon>Bacteroidota</taxon>
        <taxon>Flavobacteriia</taxon>
        <taxon>Flavobacteriales</taxon>
        <taxon>Flavobacteriaceae</taxon>
        <taxon>Aureibaculum</taxon>
    </lineage>
</organism>
<dbReference type="PIRSF" id="PIRSF000538">
    <property type="entry name" value="GlpK"/>
    <property type="match status" value="1"/>
</dbReference>
<accession>A0ABS0WNH1</accession>
<keyword evidence="6" id="KW-1185">Reference proteome</keyword>
<feature type="domain" description="Carbohydrate kinase FGGY N-terminal" evidence="4">
    <location>
        <begin position="2"/>
        <end position="245"/>
    </location>
</feature>
<dbReference type="EMBL" id="JAEHFJ010000002">
    <property type="protein sequence ID" value="MBJ2173509.1"/>
    <property type="molecule type" value="Genomic_DNA"/>
</dbReference>
<dbReference type="Gene3D" id="3.30.420.40">
    <property type="match status" value="2"/>
</dbReference>
<evidence type="ECO:0000313" key="5">
    <source>
        <dbReference type="EMBL" id="MBJ2173509.1"/>
    </source>
</evidence>
<dbReference type="RefSeq" id="WP_198840301.1">
    <property type="nucleotide sequence ID" value="NZ_JAEHFJ010000002.1"/>
</dbReference>
<dbReference type="PANTHER" id="PTHR43095:SF5">
    <property type="entry name" value="XYLULOSE KINASE"/>
    <property type="match status" value="1"/>
</dbReference>
<dbReference type="GO" id="GO:0016301">
    <property type="term" value="F:kinase activity"/>
    <property type="evidence" value="ECO:0007669"/>
    <property type="project" value="UniProtKB-KW"/>
</dbReference>
<keyword evidence="2" id="KW-0808">Transferase</keyword>
<evidence type="ECO:0000256" key="3">
    <source>
        <dbReference type="ARBA" id="ARBA00022777"/>
    </source>
</evidence>
<keyword evidence="3 5" id="KW-0418">Kinase</keyword>
<dbReference type="SUPFAM" id="SSF53067">
    <property type="entry name" value="Actin-like ATPase domain"/>
    <property type="match status" value="2"/>
</dbReference>
<protein>
    <submittedName>
        <fullName evidence="5">Carbohydrate kinase</fullName>
    </submittedName>
</protein>
<dbReference type="Pfam" id="PF00370">
    <property type="entry name" value="FGGY_N"/>
    <property type="match status" value="1"/>
</dbReference>
<sequence length="494" mass="54807">MYYIGFDLGSSSIKAALVEISTGKSIGVVQEPETEMTMLALKNGWAEQKPEEWWQYICKATERLKKTYNISRTQIKGIGIAYQMHGLVVVDKAGKPLRKSIIWCDSRAVEIGNKGFKDMGEEKCTSHLLNSPANFTASKLKWVKENEPEIYKNIYKFMLPGDFIAFKFSNKMTTTISGLSEGIFWDFKNDTVANFLLENYGIDNALVPDIVPTFGEQCVVSEKGELESGLAAGTPIFYRAGDQPNNALALNVFNPGEIAATGGTSGVVYAVTEKLSGKESTRVNNFAHVNYTKSKPRIGKLLNINGAGIQYRWLLNNLAVDSYEEMNNLASEIPVGSDGVCMLPFGNGAERMLNNLEIGTRLVNVNLNNHHKAHICRAALEGIAFSFVYGMEILTSDGIDVNVMRAGNDNLFRSEIFANTVATLIQHEIEIYNTTGAIGAARASGLHKGDFESYGKLIMENDHVMTFMPFKDKEPYLKAYQNWKKELELILSTK</sequence>
<dbReference type="InterPro" id="IPR000577">
    <property type="entry name" value="Carb_kinase_FGGY"/>
</dbReference>
<evidence type="ECO:0000313" key="6">
    <source>
        <dbReference type="Proteomes" id="UP000623301"/>
    </source>
</evidence>
<gene>
    <name evidence="5" type="ORF">JBL43_04630</name>
</gene>
<dbReference type="Proteomes" id="UP000623301">
    <property type="component" value="Unassembled WGS sequence"/>
</dbReference>
<dbReference type="InterPro" id="IPR050406">
    <property type="entry name" value="FGGY_Carb_Kinase"/>
</dbReference>
<comment type="similarity">
    <text evidence="1">Belongs to the FGGY kinase family.</text>
</comment>
<evidence type="ECO:0000259" key="4">
    <source>
        <dbReference type="Pfam" id="PF00370"/>
    </source>
</evidence>
<evidence type="ECO:0000256" key="2">
    <source>
        <dbReference type="ARBA" id="ARBA00022679"/>
    </source>
</evidence>
<name>A0ABS0WNH1_9FLAO</name>
<comment type="caution">
    <text evidence="5">The sequence shown here is derived from an EMBL/GenBank/DDBJ whole genome shotgun (WGS) entry which is preliminary data.</text>
</comment>
<reference evidence="5 6" key="1">
    <citation type="submission" date="2020-12" db="EMBL/GenBank/DDBJ databases">
        <title>Aureibaculum luteum sp. nov. and Aureibaculum flavum sp. nov., novel members of the family Flavobacteriaceae isolated from Antarctic intertidal sediments.</title>
        <authorList>
            <person name="He X."/>
            <person name="Zhang X."/>
        </authorList>
    </citation>
    <scope>NUCLEOTIDE SEQUENCE [LARGE SCALE GENOMIC DNA]</scope>
    <source>
        <strain evidence="5 6">A20</strain>
    </source>
</reference>
<evidence type="ECO:0000256" key="1">
    <source>
        <dbReference type="ARBA" id="ARBA00009156"/>
    </source>
</evidence>
<dbReference type="CDD" id="cd07809">
    <property type="entry name" value="ASKHA_NBD_FGGY_BaXK-like"/>
    <property type="match status" value="1"/>
</dbReference>
<dbReference type="InterPro" id="IPR043129">
    <property type="entry name" value="ATPase_NBD"/>
</dbReference>
<dbReference type="InterPro" id="IPR018484">
    <property type="entry name" value="FGGY_N"/>
</dbReference>
<proteinExistence type="inferred from homology"/>